<evidence type="ECO:0000313" key="1">
    <source>
        <dbReference type="EMBL" id="KAF2624542.1"/>
    </source>
</evidence>
<dbReference type="EMBL" id="MU006730">
    <property type="protein sequence ID" value="KAF2624542.1"/>
    <property type="molecule type" value="Genomic_DNA"/>
</dbReference>
<sequence length="493" mass="54296">MAYLSIRWFLITLAVLTPVLLSLRLGHDRSFAASFHDGASMLYPDSVDLKEFEDASLRWSAADSPTYIMIVRVATEVEVQRTILYANRKRTPFLAISGGHGQTSTVGKVKNGIGIHLGRMSSMYIDTDGQSVVIQGGVRNGALISYLWAHGKQTMTTGCDCVGYIAPILGGGHGWLQGRYGLAADQLISARLVLANGTAIEVSQVRNPDLFWAIRGAGHNFGIVTSARLKIYDVEPSQKQWAASSFVFTHDKLESLFAMANNILDSPNRPVGMVHYLVFAFNPDVDPNHPIIVVWIYYQAASIPFQYTRPLYALSPVAVESSTTDLAGVNAHLYATDDGVACAKGFSRKLAPVSLQRYDIGSIRKAFDVFAGVPSSFHNSVMFAEGYATNRVEEIDANSTAFPDRAGKLLLSPILTYLPNASLDAIAEDISNRIRDALLEGSSSKLVSYVNYARGDESMEAIYGYEPWRLEKLRRLKKEYDPFGRFNYYAPIS</sequence>
<name>A0ACB6RS67_9PLEO</name>
<reference evidence="1" key="1">
    <citation type="journal article" date="2020" name="Stud. Mycol.">
        <title>101 Dothideomycetes genomes: a test case for predicting lifestyles and emergence of pathogens.</title>
        <authorList>
            <person name="Haridas S."/>
            <person name="Albert R."/>
            <person name="Binder M."/>
            <person name="Bloem J."/>
            <person name="Labutti K."/>
            <person name="Salamov A."/>
            <person name="Andreopoulos B."/>
            <person name="Baker S."/>
            <person name="Barry K."/>
            <person name="Bills G."/>
            <person name="Bluhm B."/>
            <person name="Cannon C."/>
            <person name="Castanera R."/>
            <person name="Culley D."/>
            <person name="Daum C."/>
            <person name="Ezra D."/>
            <person name="Gonzalez J."/>
            <person name="Henrissat B."/>
            <person name="Kuo A."/>
            <person name="Liang C."/>
            <person name="Lipzen A."/>
            <person name="Lutzoni F."/>
            <person name="Magnuson J."/>
            <person name="Mondo S."/>
            <person name="Nolan M."/>
            <person name="Ohm R."/>
            <person name="Pangilinan J."/>
            <person name="Park H.-J."/>
            <person name="Ramirez L."/>
            <person name="Alfaro M."/>
            <person name="Sun H."/>
            <person name="Tritt A."/>
            <person name="Yoshinaga Y."/>
            <person name="Zwiers L.-H."/>
            <person name="Turgeon B."/>
            <person name="Goodwin S."/>
            <person name="Spatafora J."/>
            <person name="Crous P."/>
            <person name="Grigoriev I."/>
        </authorList>
    </citation>
    <scope>NUCLEOTIDE SEQUENCE</scope>
    <source>
        <strain evidence="1">CBS 525.71</strain>
    </source>
</reference>
<organism evidence="1 2">
    <name type="scientific">Macroventuria anomochaeta</name>
    <dbReference type="NCBI Taxonomy" id="301207"/>
    <lineage>
        <taxon>Eukaryota</taxon>
        <taxon>Fungi</taxon>
        <taxon>Dikarya</taxon>
        <taxon>Ascomycota</taxon>
        <taxon>Pezizomycotina</taxon>
        <taxon>Dothideomycetes</taxon>
        <taxon>Pleosporomycetidae</taxon>
        <taxon>Pleosporales</taxon>
        <taxon>Pleosporineae</taxon>
        <taxon>Didymellaceae</taxon>
        <taxon>Macroventuria</taxon>
    </lineage>
</organism>
<protein>
    <submittedName>
        <fullName evidence="1">FAD-binding domain-containing protein</fullName>
    </submittedName>
</protein>
<proteinExistence type="predicted"/>
<dbReference type="Proteomes" id="UP000799754">
    <property type="component" value="Unassembled WGS sequence"/>
</dbReference>
<keyword evidence="2" id="KW-1185">Reference proteome</keyword>
<comment type="caution">
    <text evidence="1">The sequence shown here is derived from an EMBL/GenBank/DDBJ whole genome shotgun (WGS) entry which is preliminary data.</text>
</comment>
<gene>
    <name evidence="1" type="ORF">BU25DRAFT_398789</name>
</gene>
<evidence type="ECO:0000313" key="2">
    <source>
        <dbReference type="Proteomes" id="UP000799754"/>
    </source>
</evidence>
<accession>A0ACB6RS67</accession>